<dbReference type="Proteomes" id="UP000638648">
    <property type="component" value="Unassembled WGS sequence"/>
</dbReference>
<organism evidence="1 2">
    <name type="scientific">Actinopolymorpha pittospori</name>
    <dbReference type="NCBI Taxonomy" id="648752"/>
    <lineage>
        <taxon>Bacteria</taxon>
        <taxon>Bacillati</taxon>
        <taxon>Actinomycetota</taxon>
        <taxon>Actinomycetes</taxon>
        <taxon>Propionibacteriales</taxon>
        <taxon>Actinopolymorphaceae</taxon>
        <taxon>Actinopolymorpha</taxon>
    </lineage>
</organism>
<reference evidence="1" key="1">
    <citation type="submission" date="2020-10" db="EMBL/GenBank/DDBJ databases">
        <title>Sequencing the genomes of 1000 actinobacteria strains.</title>
        <authorList>
            <person name="Klenk H.-P."/>
        </authorList>
    </citation>
    <scope>NUCLEOTIDE SEQUENCE</scope>
    <source>
        <strain evidence="1">DSM 45354</strain>
    </source>
</reference>
<evidence type="ECO:0000313" key="2">
    <source>
        <dbReference type="Proteomes" id="UP000638648"/>
    </source>
</evidence>
<gene>
    <name evidence="1" type="ORF">HEB94_004885</name>
</gene>
<name>A0A927N328_9ACTN</name>
<evidence type="ECO:0000313" key="1">
    <source>
        <dbReference type="EMBL" id="MBE1608037.1"/>
    </source>
</evidence>
<dbReference type="AlphaFoldDB" id="A0A927N328"/>
<protein>
    <submittedName>
        <fullName evidence="1">Uncharacterized protein</fullName>
    </submittedName>
</protein>
<proteinExistence type="predicted"/>
<accession>A0A927N328</accession>
<dbReference type="RefSeq" id="WP_192751892.1">
    <property type="nucleotide sequence ID" value="NZ_BAABJL010000230.1"/>
</dbReference>
<comment type="caution">
    <text evidence="1">The sequence shown here is derived from an EMBL/GenBank/DDBJ whole genome shotgun (WGS) entry which is preliminary data.</text>
</comment>
<keyword evidence="2" id="KW-1185">Reference proteome</keyword>
<sequence length="56" mass="6129">MLIRTSKTDQDAEDARVKVPPGVHPATDLVRVVRAWLAALAAHSVTDGLLLRQVNR</sequence>
<dbReference type="EMBL" id="JADBEM010000001">
    <property type="protein sequence ID" value="MBE1608037.1"/>
    <property type="molecule type" value="Genomic_DNA"/>
</dbReference>